<feature type="compositionally biased region" description="Low complexity" evidence="1">
    <location>
        <begin position="316"/>
        <end position="355"/>
    </location>
</feature>
<proteinExistence type="predicted"/>
<feature type="compositionally biased region" description="Low complexity" evidence="1">
    <location>
        <begin position="176"/>
        <end position="188"/>
    </location>
</feature>
<reference evidence="2 3" key="1">
    <citation type="submission" date="2020-11" db="EMBL/GenBank/DDBJ databases">
        <title>Kefir isolates.</title>
        <authorList>
            <person name="Marcisauskas S."/>
            <person name="Kim Y."/>
            <person name="Blasche S."/>
        </authorList>
    </citation>
    <scope>NUCLEOTIDE SEQUENCE [LARGE SCALE GENOMIC DNA]</scope>
    <source>
        <strain evidence="2 3">KR</strain>
    </source>
</reference>
<accession>A0A9P7B934</accession>
<comment type="caution">
    <text evidence="2">The sequence shown here is derived from an EMBL/GenBank/DDBJ whole genome shotgun (WGS) entry which is preliminary data.</text>
</comment>
<feature type="compositionally biased region" description="Low complexity" evidence="1">
    <location>
        <begin position="459"/>
        <end position="480"/>
    </location>
</feature>
<dbReference type="AlphaFoldDB" id="A0A9P7B934"/>
<gene>
    <name evidence="2" type="ORF">C6P46_000087</name>
</gene>
<dbReference type="OrthoDB" id="10481744at2759"/>
<name>A0A9P7B934_RHOMI</name>
<feature type="region of interest" description="Disordered" evidence="1">
    <location>
        <begin position="158"/>
        <end position="480"/>
    </location>
</feature>
<organism evidence="2 3">
    <name type="scientific">Rhodotorula mucilaginosa</name>
    <name type="common">Yeast</name>
    <name type="synonym">Rhodotorula rubra</name>
    <dbReference type="NCBI Taxonomy" id="5537"/>
    <lineage>
        <taxon>Eukaryota</taxon>
        <taxon>Fungi</taxon>
        <taxon>Dikarya</taxon>
        <taxon>Basidiomycota</taxon>
        <taxon>Pucciniomycotina</taxon>
        <taxon>Microbotryomycetes</taxon>
        <taxon>Sporidiobolales</taxon>
        <taxon>Sporidiobolaceae</taxon>
        <taxon>Rhodotorula</taxon>
    </lineage>
</organism>
<keyword evidence="3" id="KW-1185">Reference proteome</keyword>
<evidence type="ECO:0000313" key="3">
    <source>
        <dbReference type="Proteomes" id="UP000777482"/>
    </source>
</evidence>
<feature type="compositionally biased region" description="Low complexity" evidence="1">
    <location>
        <begin position="389"/>
        <end position="403"/>
    </location>
</feature>
<dbReference type="EMBL" id="PUHQ01000001">
    <property type="protein sequence ID" value="KAG0667552.1"/>
    <property type="molecule type" value="Genomic_DNA"/>
</dbReference>
<feature type="compositionally biased region" description="Low complexity" evidence="1">
    <location>
        <begin position="418"/>
        <end position="434"/>
    </location>
</feature>
<sequence length="480" mass="50396">MAISTPPHPSPGLSTYTCAAIAQLVALSRKTWCCMPALPANTTAGLVALKRPITFTVACLAALVAVVASWFLNLTGLEPPSCPADGPRTRRRPASPVLPESPREYESSTQAQAALRSLTSFVSETLRPKSALDHPPVSKHRTLRAAPRFAYHELDGVLESAEEEEDSQSRSRRNRTTSPASRTSTETSAVPALTPDAVSDADSDDLSDHEALAHSTKRSGAGPAAAKGGKPKGLQIFTSGFKWKRTASHESKTSSSPTTSVGVSSFDQGGGASSTTRPGPVPHTIRQRANTIMHPPCRTLPSTLNRPSQRRHVSDSDSSSSASWTPPSSSSTSSSTDSPAAAATSSAQSATSQPATRKRAQTSLFFRSLSPLSKSPVPSPENSPPPSPRLRSAPSASSSGCPSLRLRRGVSPARKSSLDSVSSRSSVESARETSQPQQPAARGRKPAFGRRLPVPSPPLSQQVVDLGGHSGLSLGDFARR</sequence>
<feature type="region of interest" description="Disordered" evidence="1">
    <location>
        <begin position="81"/>
        <end position="110"/>
    </location>
</feature>
<feature type="compositionally biased region" description="Pro residues" evidence="1">
    <location>
        <begin position="377"/>
        <end position="388"/>
    </location>
</feature>
<evidence type="ECO:0000313" key="2">
    <source>
        <dbReference type="EMBL" id="KAG0667552.1"/>
    </source>
</evidence>
<evidence type="ECO:0000256" key="1">
    <source>
        <dbReference type="SAM" id="MobiDB-lite"/>
    </source>
</evidence>
<protein>
    <submittedName>
        <fullName evidence="2">Uncharacterized protein</fullName>
    </submittedName>
</protein>
<feature type="compositionally biased region" description="Low complexity" evidence="1">
    <location>
        <begin position="253"/>
        <end position="265"/>
    </location>
</feature>
<dbReference type="Proteomes" id="UP000777482">
    <property type="component" value="Unassembled WGS sequence"/>
</dbReference>